<dbReference type="NCBIfam" id="TIGR01730">
    <property type="entry name" value="RND_mfp"/>
    <property type="match status" value="1"/>
</dbReference>
<feature type="transmembrane region" description="Helical" evidence="4">
    <location>
        <begin position="21"/>
        <end position="43"/>
    </location>
</feature>
<proteinExistence type="inferred from homology"/>
<evidence type="ECO:0000259" key="5">
    <source>
        <dbReference type="Pfam" id="PF25917"/>
    </source>
</evidence>
<dbReference type="Gene3D" id="2.40.420.20">
    <property type="match status" value="1"/>
</dbReference>
<keyword evidence="3" id="KW-0813">Transport</keyword>
<accession>A0AAW6U075</accession>
<gene>
    <name evidence="7" type="ORF">QJ522_12695</name>
</gene>
<dbReference type="SUPFAM" id="SSF111369">
    <property type="entry name" value="HlyD-like secretion proteins"/>
    <property type="match status" value="1"/>
</dbReference>
<evidence type="ECO:0000313" key="8">
    <source>
        <dbReference type="Proteomes" id="UP001431776"/>
    </source>
</evidence>
<feature type="domain" description="Multidrug resistance protein MdtA-like C-terminal permuted SH3" evidence="6">
    <location>
        <begin position="348"/>
        <end position="395"/>
    </location>
</feature>
<dbReference type="Gene3D" id="2.40.30.170">
    <property type="match status" value="1"/>
</dbReference>
<organism evidence="7 8">
    <name type="scientific">Anaerobaca lacustris</name>
    <dbReference type="NCBI Taxonomy" id="3044600"/>
    <lineage>
        <taxon>Bacteria</taxon>
        <taxon>Pseudomonadati</taxon>
        <taxon>Planctomycetota</taxon>
        <taxon>Phycisphaerae</taxon>
        <taxon>Sedimentisphaerales</taxon>
        <taxon>Anaerobacaceae</taxon>
        <taxon>Anaerobaca</taxon>
    </lineage>
</organism>
<dbReference type="AlphaFoldDB" id="A0AAW6U075"/>
<evidence type="ECO:0000313" key="7">
    <source>
        <dbReference type="EMBL" id="MDI6449909.1"/>
    </source>
</evidence>
<keyword evidence="4" id="KW-0812">Transmembrane</keyword>
<name>A0AAW6U075_9BACT</name>
<reference evidence="7" key="1">
    <citation type="submission" date="2023-05" db="EMBL/GenBank/DDBJ databases">
        <title>Anaerotaeda fermentans gen. nov., sp. nov., a novel anaerobic planctomycete of the new family within the order Sedimentisphaerales isolated from Taman Peninsula, Russia.</title>
        <authorList>
            <person name="Khomyakova M.A."/>
            <person name="Merkel A.Y."/>
            <person name="Slobodkin A.I."/>
        </authorList>
    </citation>
    <scope>NUCLEOTIDE SEQUENCE</scope>
    <source>
        <strain evidence="7">M17dextr</strain>
    </source>
</reference>
<dbReference type="Gene3D" id="2.40.50.100">
    <property type="match status" value="1"/>
</dbReference>
<sequence length="425" mass="46787">MTTPRDSETKTDATPRRRLPRILGGGIKVALTLLLVGGAMAAYKYQMETSPRVQRQRPARQARLVQVIELQNSHHATAVSAMGTVVPAQRVTLHPQVSGQIVEVCEALIPGGIVSAGDKLVMIDPRDYEVQVQQRRGDVARALKELKVEQGNQAIARQEYELLGEIIAEEDRELVLREPQLASARSALESAEAALRKAELDLARCEIFAPFNAVIQDKHVDLGTTVSAGTQLVTLIATDETWIDLKVPISQLQWLTIPQRNGDAGSRVKIFNTLAWGPERFRTGQVVRLYGQIEAEGRMARLLVAVDDPFSLKPANRGEPRLLMGTFVQAEIEGRTLESVIPIARPYVRDNDTVWIMDDNDQLEIRPVQIVYRGPEVVFVEAGLEPNERLITTDIAAPVAGMPLRLVGSDVSQGTVVAQEGETQP</sequence>
<comment type="subcellular location">
    <subcellularLocation>
        <location evidence="1">Cell envelope</location>
    </subcellularLocation>
</comment>
<evidence type="ECO:0000256" key="1">
    <source>
        <dbReference type="ARBA" id="ARBA00004196"/>
    </source>
</evidence>
<dbReference type="EMBL" id="JASCXX010000014">
    <property type="protein sequence ID" value="MDI6449909.1"/>
    <property type="molecule type" value="Genomic_DNA"/>
</dbReference>
<keyword evidence="4" id="KW-1133">Transmembrane helix</keyword>
<evidence type="ECO:0000256" key="4">
    <source>
        <dbReference type="SAM" id="Phobius"/>
    </source>
</evidence>
<evidence type="ECO:0000259" key="6">
    <source>
        <dbReference type="Pfam" id="PF25967"/>
    </source>
</evidence>
<dbReference type="GO" id="GO:1990281">
    <property type="term" value="C:efflux pump complex"/>
    <property type="evidence" value="ECO:0007669"/>
    <property type="project" value="TreeGrafter"/>
</dbReference>
<dbReference type="Proteomes" id="UP001431776">
    <property type="component" value="Unassembled WGS sequence"/>
</dbReference>
<dbReference type="PANTHER" id="PTHR30469:SF12">
    <property type="entry name" value="MULTIDRUG RESISTANCE PROTEIN MDTA"/>
    <property type="match status" value="1"/>
</dbReference>
<dbReference type="InterPro" id="IPR006143">
    <property type="entry name" value="RND_pump_MFP"/>
</dbReference>
<comment type="similarity">
    <text evidence="2">Belongs to the membrane fusion protein (MFP) (TC 8.A.1) family.</text>
</comment>
<comment type="caution">
    <text evidence="7">The sequence shown here is derived from an EMBL/GenBank/DDBJ whole genome shotgun (WGS) entry which is preliminary data.</text>
</comment>
<dbReference type="InterPro" id="IPR058627">
    <property type="entry name" value="MdtA-like_C"/>
</dbReference>
<dbReference type="InterPro" id="IPR058625">
    <property type="entry name" value="MdtA-like_BSH"/>
</dbReference>
<evidence type="ECO:0000256" key="2">
    <source>
        <dbReference type="ARBA" id="ARBA00009477"/>
    </source>
</evidence>
<dbReference type="PANTHER" id="PTHR30469">
    <property type="entry name" value="MULTIDRUG RESISTANCE PROTEIN MDTA"/>
    <property type="match status" value="1"/>
</dbReference>
<protein>
    <submittedName>
        <fullName evidence="7">Efflux RND transporter periplasmic adaptor subunit</fullName>
    </submittedName>
</protein>
<keyword evidence="4" id="KW-0472">Membrane</keyword>
<dbReference type="Pfam" id="PF25967">
    <property type="entry name" value="RND-MFP_C"/>
    <property type="match status" value="1"/>
</dbReference>
<dbReference type="Gene3D" id="1.10.287.470">
    <property type="entry name" value="Helix hairpin bin"/>
    <property type="match status" value="1"/>
</dbReference>
<evidence type="ECO:0000256" key="3">
    <source>
        <dbReference type="ARBA" id="ARBA00022448"/>
    </source>
</evidence>
<keyword evidence="8" id="KW-1185">Reference proteome</keyword>
<feature type="domain" description="Multidrug resistance protein MdtA-like barrel-sandwich hybrid" evidence="5">
    <location>
        <begin position="90"/>
        <end position="235"/>
    </location>
</feature>
<dbReference type="Pfam" id="PF25917">
    <property type="entry name" value="BSH_RND"/>
    <property type="match status" value="1"/>
</dbReference>
<dbReference type="RefSeq" id="WP_349245319.1">
    <property type="nucleotide sequence ID" value="NZ_JASCXX010000014.1"/>
</dbReference>
<dbReference type="GO" id="GO:0015562">
    <property type="term" value="F:efflux transmembrane transporter activity"/>
    <property type="evidence" value="ECO:0007669"/>
    <property type="project" value="TreeGrafter"/>
</dbReference>